<evidence type="ECO:0000313" key="9">
    <source>
        <dbReference type="EMBL" id="QKX64503.1"/>
    </source>
</evidence>
<evidence type="ECO:0000256" key="5">
    <source>
        <dbReference type="ARBA" id="ARBA00022801"/>
    </source>
</evidence>
<dbReference type="EC" id="3.1.1.-" evidence="8"/>
<dbReference type="AlphaFoldDB" id="A0A7H8RIQ7"/>
<evidence type="ECO:0000256" key="7">
    <source>
        <dbReference type="ARBA" id="ARBA00023157"/>
    </source>
</evidence>
<organism evidence="9 10">
    <name type="scientific">Talaromyces rugulosus</name>
    <name type="common">Penicillium rugulosum</name>
    <dbReference type="NCBI Taxonomy" id="121627"/>
    <lineage>
        <taxon>Eukaryota</taxon>
        <taxon>Fungi</taxon>
        <taxon>Dikarya</taxon>
        <taxon>Ascomycota</taxon>
        <taxon>Pezizomycotina</taxon>
        <taxon>Eurotiomycetes</taxon>
        <taxon>Eurotiomycetidae</taxon>
        <taxon>Eurotiales</taxon>
        <taxon>Trichocomaceae</taxon>
        <taxon>Talaromyces</taxon>
        <taxon>Talaromyces sect. Islandici</taxon>
    </lineage>
</organism>
<gene>
    <name evidence="9" type="ORF">TRUGW13939_11678</name>
</gene>
<dbReference type="Pfam" id="PF07519">
    <property type="entry name" value="Tannase"/>
    <property type="match status" value="1"/>
</dbReference>
<feature type="chain" id="PRO_5029033184" description="Carboxylic ester hydrolase" evidence="8">
    <location>
        <begin position="17"/>
        <end position="583"/>
    </location>
</feature>
<evidence type="ECO:0000256" key="6">
    <source>
        <dbReference type="ARBA" id="ARBA00022837"/>
    </source>
</evidence>
<dbReference type="PANTHER" id="PTHR33938">
    <property type="entry name" value="FERULOYL ESTERASE B-RELATED"/>
    <property type="match status" value="1"/>
</dbReference>
<evidence type="ECO:0000256" key="2">
    <source>
        <dbReference type="ARBA" id="ARBA00022487"/>
    </source>
</evidence>
<name>A0A7H8RIQ7_TALRU</name>
<sequence length="583" mass="63440">MISSLPLLAAASVASASSKSLSDICSKSIAQAALPSDIIQGITLDSTSVTAAVVTNSSVSSDFFPDAIIDYCNVTFAYSHDGIADDRVLLEIWLPAPSEFQNRWLSTGGGGLAINSGDSSLPGGIIYGAAAGMTDGGFGSFSTNADAVMLLANGTLNYETLYMFGYKAHWELSKIGKQFTKNIFGLSDSQKLYSYYQGCSEGGREGWSQVQRYAEEWDGAAIGAPAFRWSFQQTQHLYSNVVEQTLDYYPPPCELEKIVNETIAACDPLDGKTDGVLSRSDLCMLHFDIESTIGKLYYCAASTGPSGPFKLSKRQSPGGSSTPVQNGTVSAKGVEVAKTILNGLHDSEGRRAYFSYRPGAGFDDAQTQYNSTTGKWELSIDQLGGEHIALLIWKNGTTLDSLDGVTYDTLKEWMISSMQEYYSTLQTVWPDLTPFHKAGGKVIHFHGEADASIPTASSIRYWESVRQVMYPNESYTDGANALKEWYRVYTVPGAAHCSPNPLMPNGPWPQTSLGNLIDWVENNVTPTTLNATVLQGDNIGDNQQLCAYPLRPLWKNGTMDCVYDRASIDTWNYDLDAIPVPVY</sequence>
<dbReference type="InterPro" id="IPR029058">
    <property type="entry name" value="AB_hydrolase_fold"/>
</dbReference>
<dbReference type="RefSeq" id="XP_035350676.1">
    <property type="nucleotide sequence ID" value="XM_035494783.1"/>
</dbReference>
<evidence type="ECO:0000313" key="10">
    <source>
        <dbReference type="Proteomes" id="UP000509510"/>
    </source>
</evidence>
<comment type="similarity">
    <text evidence="1 8">Belongs to the tannase family.</text>
</comment>
<keyword evidence="2" id="KW-0719">Serine esterase</keyword>
<keyword evidence="3" id="KW-0479">Metal-binding</keyword>
<dbReference type="InterPro" id="IPR011118">
    <property type="entry name" value="Tannase/feruloyl_esterase"/>
</dbReference>
<evidence type="ECO:0000256" key="4">
    <source>
        <dbReference type="ARBA" id="ARBA00022729"/>
    </source>
</evidence>
<protein>
    <recommendedName>
        <fullName evidence="8">Carboxylic ester hydrolase</fullName>
        <ecNumber evidence="8">3.1.1.-</ecNumber>
    </recommendedName>
</protein>
<evidence type="ECO:0000256" key="1">
    <source>
        <dbReference type="ARBA" id="ARBA00006249"/>
    </source>
</evidence>
<evidence type="ECO:0000256" key="8">
    <source>
        <dbReference type="RuleBase" id="RU361238"/>
    </source>
</evidence>
<proteinExistence type="inferred from homology"/>
<keyword evidence="10" id="KW-1185">Reference proteome</keyword>
<reference evidence="10" key="1">
    <citation type="submission" date="2020-06" db="EMBL/GenBank/DDBJ databases">
        <title>A chromosome-scale genome assembly of Talaromyces rugulosus W13939.</title>
        <authorList>
            <person name="Wang B."/>
            <person name="Guo L."/>
            <person name="Ye K."/>
            <person name="Wang L."/>
        </authorList>
    </citation>
    <scope>NUCLEOTIDE SEQUENCE [LARGE SCALE GENOMIC DNA]</scope>
    <source>
        <strain evidence="10">W13939</strain>
    </source>
</reference>
<keyword evidence="4 8" id="KW-0732">Signal</keyword>
<dbReference type="EMBL" id="CP055903">
    <property type="protein sequence ID" value="QKX64503.1"/>
    <property type="molecule type" value="Genomic_DNA"/>
</dbReference>
<dbReference type="SUPFAM" id="SSF53474">
    <property type="entry name" value="alpha/beta-Hydrolases"/>
    <property type="match status" value="1"/>
</dbReference>
<feature type="signal peptide" evidence="8">
    <location>
        <begin position="1"/>
        <end position="16"/>
    </location>
</feature>
<dbReference type="OrthoDB" id="3039123at2759"/>
<dbReference type="PANTHER" id="PTHR33938:SF16">
    <property type="entry name" value="CARBOXYLIC ESTER HYDROLASE"/>
    <property type="match status" value="1"/>
</dbReference>
<keyword evidence="6" id="KW-0106">Calcium</keyword>
<dbReference type="GO" id="GO:0030600">
    <property type="term" value="F:feruloyl esterase activity"/>
    <property type="evidence" value="ECO:0007669"/>
    <property type="project" value="UniProtKB-ARBA"/>
</dbReference>
<dbReference type="Proteomes" id="UP000509510">
    <property type="component" value="Chromosome VI"/>
</dbReference>
<dbReference type="GeneID" id="55999155"/>
<evidence type="ECO:0000256" key="3">
    <source>
        <dbReference type="ARBA" id="ARBA00022723"/>
    </source>
</evidence>
<dbReference type="KEGG" id="trg:TRUGW13939_11678"/>
<accession>A0A7H8RIQ7</accession>
<keyword evidence="5 8" id="KW-0378">Hydrolase</keyword>
<dbReference type="GO" id="GO:0046872">
    <property type="term" value="F:metal ion binding"/>
    <property type="evidence" value="ECO:0007669"/>
    <property type="project" value="UniProtKB-KW"/>
</dbReference>
<keyword evidence="7" id="KW-1015">Disulfide bond</keyword>